<evidence type="ECO:0000256" key="9">
    <source>
        <dbReference type="PROSITE-ProRule" id="PRU01091"/>
    </source>
</evidence>
<evidence type="ECO:0000313" key="13">
    <source>
        <dbReference type="Proteomes" id="UP000323521"/>
    </source>
</evidence>
<name>A0A3G1KN30_FORW1</name>
<feature type="domain" description="Response regulatory" evidence="10">
    <location>
        <begin position="3"/>
        <end position="116"/>
    </location>
</feature>
<dbReference type="GO" id="GO:0032993">
    <property type="term" value="C:protein-DNA complex"/>
    <property type="evidence" value="ECO:0007669"/>
    <property type="project" value="TreeGrafter"/>
</dbReference>
<dbReference type="GO" id="GO:0000976">
    <property type="term" value="F:transcription cis-regulatory region binding"/>
    <property type="evidence" value="ECO:0007669"/>
    <property type="project" value="TreeGrafter"/>
</dbReference>
<feature type="DNA-binding region" description="OmpR/PhoB-type" evidence="9">
    <location>
        <begin position="128"/>
        <end position="227"/>
    </location>
</feature>
<evidence type="ECO:0000256" key="4">
    <source>
        <dbReference type="ARBA" id="ARBA00023015"/>
    </source>
</evidence>
<dbReference type="Gene3D" id="6.10.250.690">
    <property type="match status" value="1"/>
</dbReference>
<comment type="function">
    <text evidence="7">May play the central regulatory role in sporulation. It may be an element of the effector pathway responsible for the activation of sporulation genes in response to nutritional stress. Spo0A may act in concert with spo0H (a sigma factor) to control the expression of some genes that are critical to the sporulation process.</text>
</comment>
<proteinExistence type="predicted"/>
<evidence type="ECO:0000256" key="5">
    <source>
        <dbReference type="ARBA" id="ARBA00023125"/>
    </source>
</evidence>
<dbReference type="PANTHER" id="PTHR48111:SF40">
    <property type="entry name" value="PHOSPHATE REGULON TRANSCRIPTIONAL REGULATORY PROTEIN PHOB"/>
    <property type="match status" value="1"/>
</dbReference>
<dbReference type="GO" id="GO:0000156">
    <property type="term" value="F:phosphorelay response regulator activity"/>
    <property type="evidence" value="ECO:0007669"/>
    <property type="project" value="TreeGrafter"/>
</dbReference>
<protein>
    <recommendedName>
        <fullName evidence="1">Stage 0 sporulation protein A homolog</fullName>
    </recommendedName>
</protein>
<dbReference type="KEGG" id="fwa:DCMF_02795"/>
<keyword evidence="13" id="KW-1185">Reference proteome</keyword>
<evidence type="ECO:0000256" key="8">
    <source>
        <dbReference type="PROSITE-ProRule" id="PRU00169"/>
    </source>
</evidence>
<dbReference type="OrthoDB" id="9790454at2"/>
<keyword evidence="5 9" id="KW-0238">DNA-binding</keyword>
<dbReference type="SMART" id="SM00448">
    <property type="entry name" value="REC"/>
    <property type="match status" value="1"/>
</dbReference>
<dbReference type="SMART" id="SM00862">
    <property type="entry name" value="Trans_reg_C"/>
    <property type="match status" value="1"/>
</dbReference>
<dbReference type="FunFam" id="1.10.10.10:FF:000018">
    <property type="entry name" value="DNA-binding response regulator ResD"/>
    <property type="match status" value="1"/>
</dbReference>
<dbReference type="InterPro" id="IPR039420">
    <property type="entry name" value="WalR-like"/>
</dbReference>
<evidence type="ECO:0000256" key="7">
    <source>
        <dbReference type="ARBA" id="ARBA00024867"/>
    </source>
</evidence>
<dbReference type="PANTHER" id="PTHR48111">
    <property type="entry name" value="REGULATOR OF RPOS"/>
    <property type="match status" value="1"/>
</dbReference>
<dbReference type="CDD" id="cd00383">
    <property type="entry name" value="trans_reg_C"/>
    <property type="match status" value="1"/>
</dbReference>
<dbReference type="Proteomes" id="UP000323521">
    <property type="component" value="Chromosome"/>
</dbReference>
<keyword evidence="6" id="KW-0804">Transcription</keyword>
<evidence type="ECO:0000256" key="6">
    <source>
        <dbReference type="ARBA" id="ARBA00023163"/>
    </source>
</evidence>
<keyword evidence="2 8" id="KW-0597">Phosphoprotein</keyword>
<dbReference type="GO" id="GO:0005829">
    <property type="term" value="C:cytosol"/>
    <property type="evidence" value="ECO:0007669"/>
    <property type="project" value="TreeGrafter"/>
</dbReference>
<evidence type="ECO:0000256" key="3">
    <source>
        <dbReference type="ARBA" id="ARBA00023012"/>
    </source>
</evidence>
<dbReference type="SUPFAM" id="SSF52172">
    <property type="entry name" value="CheY-like"/>
    <property type="match status" value="1"/>
</dbReference>
<dbReference type="InterPro" id="IPR011006">
    <property type="entry name" value="CheY-like_superfamily"/>
</dbReference>
<dbReference type="InterPro" id="IPR036388">
    <property type="entry name" value="WH-like_DNA-bd_sf"/>
</dbReference>
<reference evidence="12 13" key="1">
    <citation type="submission" date="2016-10" db="EMBL/GenBank/DDBJ databases">
        <title>Complete Genome Sequence of Peptococcaceae strain DCMF.</title>
        <authorList>
            <person name="Edwards R.J."/>
            <person name="Holland S.I."/>
            <person name="Deshpande N.P."/>
            <person name="Wong Y.K."/>
            <person name="Ertan H."/>
            <person name="Manefield M."/>
            <person name="Russell T.L."/>
            <person name="Lee M.J."/>
        </authorList>
    </citation>
    <scope>NUCLEOTIDE SEQUENCE [LARGE SCALE GENOMIC DNA]</scope>
    <source>
        <strain evidence="12 13">DCMF</strain>
    </source>
</reference>
<dbReference type="Pfam" id="PF00072">
    <property type="entry name" value="Response_reg"/>
    <property type="match status" value="1"/>
</dbReference>
<feature type="domain" description="OmpR/PhoB-type" evidence="11">
    <location>
        <begin position="128"/>
        <end position="227"/>
    </location>
</feature>
<dbReference type="Gene3D" id="3.40.50.2300">
    <property type="match status" value="1"/>
</dbReference>
<organism evidence="12 13">
    <name type="scientific">Formimonas warabiya</name>
    <dbReference type="NCBI Taxonomy" id="1761012"/>
    <lineage>
        <taxon>Bacteria</taxon>
        <taxon>Bacillati</taxon>
        <taxon>Bacillota</taxon>
        <taxon>Clostridia</taxon>
        <taxon>Eubacteriales</taxon>
        <taxon>Peptococcaceae</taxon>
        <taxon>Candidatus Formimonas</taxon>
    </lineage>
</organism>
<dbReference type="Gene3D" id="1.10.10.10">
    <property type="entry name" value="Winged helix-like DNA-binding domain superfamily/Winged helix DNA-binding domain"/>
    <property type="match status" value="1"/>
</dbReference>
<gene>
    <name evidence="12" type="ORF">DCMF_02795</name>
</gene>
<evidence type="ECO:0000256" key="2">
    <source>
        <dbReference type="ARBA" id="ARBA00022553"/>
    </source>
</evidence>
<dbReference type="FunFam" id="3.40.50.2300:FF:000001">
    <property type="entry name" value="DNA-binding response regulator PhoB"/>
    <property type="match status" value="1"/>
</dbReference>
<feature type="modified residue" description="4-aspartylphosphate" evidence="8">
    <location>
        <position position="52"/>
    </location>
</feature>
<keyword evidence="4" id="KW-0805">Transcription regulation</keyword>
<evidence type="ECO:0000259" key="11">
    <source>
        <dbReference type="PROSITE" id="PS51755"/>
    </source>
</evidence>
<dbReference type="GO" id="GO:0006355">
    <property type="term" value="P:regulation of DNA-templated transcription"/>
    <property type="evidence" value="ECO:0007669"/>
    <property type="project" value="InterPro"/>
</dbReference>
<sequence>MQKILIVDDEENIVSLIEYNLKNAGFQTIAAYDGRKAVTMAREQRPDLIVLDVMLPGMDGFDVVRELRKESNVPVLMLTARAEEFDRVLALELGADDYLIKPFSTRELVARVKAILRRVTSEPREEEKAVIKAGPITVDVERHEVHVDEKEIQLTAKEYELLKLLVTNRGRVFSREKLLEQLWDYDYFGDTRTIDVHMRHLREKIEQDSANPRYLKTIRGVGYKFEE</sequence>
<dbReference type="EMBL" id="CP017634">
    <property type="protein sequence ID" value="ATW23867.1"/>
    <property type="molecule type" value="Genomic_DNA"/>
</dbReference>
<dbReference type="InterPro" id="IPR001789">
    <property type="entry name" value="Sig_transdc_resp-reg_receiver"/>
</dbReference>
<dbReference type="RefSeq" id="WP_148133033.1">
    <property type="nucleotide sequence ID" value="NZ_CP017634.1"/>
</dbReference>
<dbReference type="Pfam" id="PF00486">
    <property type="entry name" value="Trans_reg_C"/>
    <property type="match status" value="1"/>
</dbReference>
<dbReference type="AlphaFoldDB" id="A0A3G1KN30"/>
<keyword evidence="3" id="KW-0902">Two-component regulatory system</keyword>
<evidence type="ECO:0000256" key="1">
    <source>
        <dbReference type="ARBA" id="ARBA00018672"/>
    </source>
</evidence>
<dbReference type="PROSITE" id="PS51755">
    <property type="entry name" value="OMPR_PHOB"/>
    <property type="match status" value="1"/>
</dbReference>
<dbReference type="PROSITE" id="PS50110">
    <property type="entry name" value="RESPONSE_REGULATORY"/>
    <property type="match status" value="1"/>
</dbReference>
<dbReference type="InterPro" id="IPR001867">
    <property type="entry name" value="OmpR/PhoB-type_DNA-bd"/>
</dbReference>
<evidence type="ECO:0000259" key="10">
    <source>
        <dbReference type="PROSITE" id="PS50110"/>
    </source>
</evidence>
<accession>A0A3G1KN30</accession>
<evidence type="ECO:0000313" key="12">
    <source>
        <dbReference type="EMBL" id="ATW23867.1"/>
    </source>
</evidence>